<organism evidence="2 3">
    <name type="scientific">Manduca sexta</name>
    <name type="common">Tobacco hawkmoth</name>
    <name type="synonym">Tobacco hornworm</name>
    <dbReference type="NCBI Taxonomy" id="7130"/>
    <lineage>
        <taxon>Eukaryota</taxon>
        <taxon>Metazoa</taxon>
        <taxon>Ecdysozoa</taxon>
        <taxon>Arthropoda</taxon>
        <taxon>Hexapoda</taxon>
        <taxon>Insecta</taxon>
        <taxon>Pterygota</taxon>
        <taxon>Neoptera</taxon>
        <taxon>Endopterygota</taxon>
        <taxon>Lepidoptera</taxon>
        <taxon>Glossata</taxon>
        <taxon>Ditrysia</taxon>
        <taxon>Bombycoidea</taxon>
        <taxon>Sphingidae</taxon>
        <taxon>Sphinginae</taxon>
        <taxon>Sphingini</taxon>
        <taxon>Manduca</taxon>
    </lineage>
</organism>
<protein>
    <submittedName>
        <fullName evidence="2">Uncharacterized protein</fullName>
    </submittedName>
</protein>
<dbReference type="PANTHER" id="PTHR34239:SF2">
    <property type="entry name" value="TRANSPOSABLE ELEMENT P TRANSPOSASE_THAP9 CONSERVED DOMAIN-CONTAINING PROTEIN"/>
    <property type="match status" value="1"/>
</dbReference>
<feature type="region of interest" description="Disordered" evidence="1">
    <location>
        <begin position="301"/>
        <end position="342"/>
    </location>
</feature>
<dbReference type="AlphaFoldDB" id="A0A922CP71"/>
<name>A0A922CP71_MANSE</name>
<sequence>MSINGVQVFFPSLENLIATMGKRRSEEEKKSRLLRKLRRIEKKIHKLDSDTEDIPSTSKVLASNSPDKNSQAEDENIFYNEFPNEDTEMETPVEDTLDNSILEILGVVPESKEKEENLKKELVERWDNIIKKGLDKEGKETLRKENPGFNNFLQMFPPKLNPEVNAAISDPAKKRDQTILRRQEQIATALTCLGSALNICLNDMEKQKLDIIKKLNDAARILCDTLYIDTRSRRSLILATINKEMKDFLIQSEPQAHLFGENLSEKIKTAKAVQQSGKDLKLANKLKQMVFRKKVLSSKENIPKNKALNSRGPPHTATKRKSHAGGPAVQREQDRKYRYRQK</sequence>
<reference evidence="2" key="1">
    <citation type="journal article" date="2016" name="Insect Biochem. Mol. Biol.">
        <title>Multifaceted biological insights from a draft genome sequence of the tobacco hornworm moth, Manduca sexta.</title>
        <authorList>
            <person name="Kanost M.R."/>
            <person name="Arrese E.L."/>
            <person name="Cao X."/>
            <person name="Chen Y.R."/>
            <person name="Chellapilla S."/>
            <person name="Goldsmith M.R."/>
            <person name="Grosse-Wilde E."/>
            <person name="Heckel D.G."/>
            <person name="Herndon N."/>
            <person name="Jiang H."/>
            <person name="Papanicolaou A."/>
            <person name="Qu J."/>
            <person name="Soulages J.L."/>
            <person name="Vogel H."/>
            <person name="Walters J."/>
            <person name="Waterhouse R.M."/>
            <person name="Ahn S.J."/>
            <person name="Almeida F.C."/>
            <person name="An C."/>
            <person name="Aqrawi P."/>
            <person name="Bretschneider A."/>
            <person name="Bryant W.B."/>
            <person name="Bucks S."/>
            <person name="Chao H."/>
            <person name="Chevignon G."/>
            <person name="Christen J.M."/>
            <person name="Clarke D.F."/>
            <person name="Dittmer N.T."/>
            <person name="Ferguson L.C.F."/>
            <person name="Garavelou S."/>
            <person name="Gordon K.H.J."/>
            <person name="Gunaratna R.T."/>
            <person name="Han Y."/>
            <person name="Hauser F."/>
            <person name="He Y."/>
            <person name="Heidel-Fischer H."/>
            <person name="Hirsh A."/>
            <person name="Hu Y."/>
            <person name="Jiang H."/>
            <person name="Kalra D."/>
            <person name="Klinner C."/>
            <person name="Konig C."/>
            <person name="Kovar C."/>
            <person name="Kroll A.R."/>
            <person name="Kuwar S.S."/>
            <person name="Lee S.L."/>
            <person name="Lehman R."/>
            <person name="Li K."/>
            <person name="Li Z."/>
            <person name="Liang H."/>
            <person name="Lovelace S."/>
            <person name="Lu Z."/>
            <person name="Mansfield J.H."/>
            <person name="McCulloch K.J."/>
            <person name="Mathew T."/>
            <person name="Morton B."/>
            <person name="Muzny D.M."/>
            <person name="Neunemann D."/>
            <person name="Ongeri F."/>
            <person name="Pauchet Y."/>
            <person name="Pu L.L."/>
            <person name="Pyrousis I."/>
            <person name="Rao X.J."/>
            <person name="Redding A."/>
            <person name="Roesel C."/>
            <person name="Sanchez-Gracia A."/>
            <person name="Schaack S."/>
            <person name="Shukla A."/>
            <person name="Tetreau G."/>
            <person name="Wang Y."/>
            <person name="Xiong G.H."/>
            <person name="Traut W."/>
            <person name="Walsh T.K."/>
            <person name="Worley K.C."/>
            <person name="Wu D."/>
            <person name="Wu W."/>
            <person name="Wu Y.Q."/>
            <person name="Zhang X."/>
            <person name="Zou Z."/>
            <person name="Zucker H."/>
            <person name="Briscoe A.D."/>
            <person name="Burmester T."/>
            <person name="Clem R.J."/>
            <person name="Feyereisen R."/>
            <person name="Grimmelikhuijzen C.J.P."/>
            <person name="Hamodrakas S.J."/>
            <person name="Hansson B.S."/>
            <person name="Huguet E."/>
            <person name="Jermiin L.S."/>
            <person name="Lan Q."/>
            <person name="Lehman H.K."/>
            <person name="Lorenzen M."/>
            <person name="Merzendorfer H."/>
            <person name="Michalopoulos I."/>
            <person name="Morton D.B."/>
            <person name="Muthukrishnan S."/>
            <person name="Oakeshott J.G."/>
            <person name="Palmer W."/>
            <person name="Park Y."/>
            <person name="Passarelli A.L."/>
            <person name="Rozas J."/>
            <person name="Schwartz L.M."/>
            <person name="Smith W."/>
            <person name="Southgate A."/>
            <person name="Vilcinskas A."/>
            <person name="Vogt R."/>
            <person name="Wang P."/>
            <person name="Werren J."/>
            <person name="Yu X.Q."/>
            <person name="Zhou J.J."/>
            <person name="Brown S.J."/>
            <person name="Scherer S.E."/>
            <person name="Richards S."/>
            <person name="Blissard G.W."/>
        </authorList>
    </citation>
    <scope>NUCLEOTIDE SEQUENCE</scope>
</reference>
<evidence type="ECO:0000313" key="3">
    <source>
        <dbReference type="Proteomes" id="UP000791440"/>
    </source>
</evidence>
<accession>A0A922CP71</accession>
<gene>
    <name evidence="2" type="ORF">O3G_MSEX008185</name>
</gene>
<proteinExistence type="predicted"/>
<keyword evidence="3" id="KW-1185">Reference proteome</keyword>
<dbReference type="PANTHER" id="PTHR34239">
    <property type="entry name" value="APPLE DOMAIN-CONTAINING PROTEIN"/>
    <property type="match status" value="1"/>
</dbReference>
<evidence type="ECO:0000313" key="2">
    <source>
        <dbReference type="EMBL" id="KAG6453532.1"/>
    </source>
</evidence>
<reference evidence="2" key="2">
    <citation type="submission" date="2020-12" db="EMBL/GenBank/DDBJ databases">
        <authorList>
            <person name="Kanost M."/>
        </authorList>
    </citation>
    <scope>NUCLEOTIDE SEQUENCE</scope>
</reference>
<evidence type="ECO:0000256" key="1">
    <source>
        <dbReference type="SAM" id="MobiDB-lite"/>
    </source>
</evidence>
<comment type="caution">
    <text evidence="2">The sequence shown here is derived from an EMBL/GenBank/DDBJ whole genome shotgun (WGS) entry which is preliminary data.</text>
</comment>
<dbReference type="EMBL" id="JH668445">
    <property type="protein sequence ID" value="KAG6453532.1"/>
    <property type="molecule type" value="Genomic_DNA"/>
</dbReference>
<feature type="region of interest" description="Disordered" evidence="1">
    <location>
        <begin position="48"/>
        <end position="75"/>
    </location>
</feature>
<feature type="compositionally biased region" description="Polar residues" evidence="1">
    <location>
        <begin position="54"/>
        <end position="69"/>
    </location>
</feature>
<dbReference type="Proteomes" id="UP000791440">
    <property type="component" value="Unassembled WGS sequence"/>
</dbReference>